<accession>G5ILW4</accession>
<dbReference type="InterPro" id="IPR014718">
    <property type="entry name" value="GH-type_carb-bd"/>
</dbReference>
<name>G5ILW4_9FIRM</name>
<evidence type="ECO:0000313" key="4">
    <source>
        <dbReference type="EMBL" id="EHI57383.1"/>
    </source>
</evidence>
<dbReference type="Gene3D" id="2.70.98.10">
    <property type="match status" value="1"/>
</dbReference>
<evidence type="ECO:0000256" key="1">
    <source>
        <dbReference type="ARBA" id="ARBA00006206"/>
    </source>
</evidence>
<evidence type="ECO:0008006" key="6">
    <source>
        <dbReference type="Google" id="ProtNLM"/>
    </source>
</evidence>
<dbReference type="PATRIC" id="fig|742737.3.peg.4478"/>
<dbReference type="HOGENOM" id="CLU_031753_1_1_9"/>
<dbReference type="GO" id="GO:0006006">
    <property type="term" value="P:glucose metabolic process"/>
    <property type="evidence" value="ECO:0007669"/>
    <property type="project" value="TreeGrafter"/>
</dbReference>
<dbReference type="PANTHER" id="PTHR10091">
    <property type="entry name" value="ALDOSE-1-EPIMERASE"/>
    <property type="match status" value="1"/>
</dbReference>
<dbReference type="InterPro" id="IPR008183">
    <property type="entry name" value="Aldose_1/G6P_1-epimerase"/>
</dbReference>
<dbReference type="SUPFAM" id="SSF74650">
    <property type="entry name" value="Galactose mutarotase-like"/>
    <property type="match status" value="1"/>
</dbReference>
<dbReference type="EMBL" id="ADLN01000120">
    <property type="protein sequence ID" value="EHI57383.1"/>
    <property type="molecule type" value="Genomic_DNA"/>
</dbReference>
<evidence type="ECO:0000256" key="2">
    <source>
        <dbReference type="ARBA" id="ARBA00023235"/>
    </source>
</evidence>
<organism evidence="4 5">
    <name type="scientific">Hungatella hathewayi WAL-18680</name>
    <dbReference type="NCBI Taxonomy" id="742737"/>
    <lineage>
        <taxon>Bacteria</taxon>
        <taxon>Bacillati</taxon>
        <taxon>Bacillota</taxon>
        <taxon>Clostridia</taxon>
        <taxon>Lachnospirales</taxon>
        <taxon>Lachnospiraceae</taxon>
        <taxon>Hungatella</taxon>
    </lineage>
</organism>
<dbReference type="PANTHER" id="PTHR10091:SF0">
    <property type="entry name" value="GALACTOSE MUTAROTASE"/>
    <property type="match status" value="1"/>
</dbReference>
<comment type="caution">
    <text evidence="4">The sequence shown here is derived from an EMBL/GenBank/DDBJ whole genome shotgun (WGS) entry which is preliminary data.</text>
</comment>
<dbReference type="GO" id="GO:0030246">
    <property type="term" value="F:carbohydrate binding"/>
    <property type="evidence" value="ECO:0007669"/>
    <property type="project" value="InterPro"/>
</dbReference>
<evidence type="ECO:0000256" key="3">
    <source>
        <dbReference type="ARBA" id="ARBA00023277"/>
    </source>
</evidence>
<gene>
    <name evidence="4" type="ORF">HMPREF9473_04492</name>
</gene>
<keyword evidence="3" id="KW-0119">Carbohydrate metabolism</keyword>
<dbReference type="InterPro" id="IPR047215">
    <property type="entry name" value="Galactose_mutarotase-like"/>
</dbReference>
<sequence length="369" mass="40603">MHVKIDNIPDFYKTNSNNNTEVSHVILEDEKRMQITLLTYGAAISRLMIPNRNGLLENVVLGYQTDSSYQNNPLYAGATLAPTAGRIKGAELPIHSRLCRLSQNDGRHNLHGGFLNASFQNWSIKTYEESPDSCSVTFKLHLPDGLDGFPGNRNFSVSYTLKRPGILEVAYEAESDMPTYFNPSNHAYFNLSGDFTRSGLEQELQIYATLYVANDKEHIPAAILPCAGTAFDFSTPIAPAAQMQNFPEDGQLKIAHGYNNAFLLDDFPAYETPASASLPCSRQLKKALSLKDNASGRSLTLFTDAPAVVLYTGGYIGDGHLLTGNTISSTSCAIALEAQDIPDVPHIAPEQYHLTAPGERFRRTILYVF</sequence>
<dbReference type="InterPro" id="IPR011013">
    <property type="entry name" value="Gal_mutarotase_sf_dom"/>
</dbReference>
<dbReference type="GO" id="GO:0033499">
    <property type="term" value="P:galactose catabolic process via UDP-galactose, Leloir pathway"/>
    <property type="evidence" value="ECO:0007669"/>
    <property type="project" value="TreeGrafter"/>
</dbReference>
<reference evidence="4 5" key="1">
    <citation type="submission" date="2011-08" db="EMBL/GenBank/DDBJ databases">
        <title>The Genome Sequence of Clostridium hathewayi WAL-18680.</title>
        <authorList>
            <consortium name="The Broad Institute Genome Sequencing Platform"/>
            <person name="Earl A."/>
            <person name="Ward D."/>
            <person name="Feldgarden M."/>
            <person name="Gevers D."/>
            <person name="Finegold S.M."/>
            <person name="Summanen P.H."/>
            <person name="Molitoris D.R."/>
            <person name="Song M."/>
            <person name="Daigneault M."/>
            <person name="Allen-Vercoe E."/>
            <person name="Young S.K."/>
            <person name="Zeng Q."/>
            <person name="Gargeya S."/>
            <person name="Fitzgerald M."/>
            <person name="Haas B."/>
            <person name="Abouelleil A."/>
            <person name="Alvarado L."/>
            <person name="Arachchi H.M."/>
            <person name="Berlin A."/>
            <person name="Brown A."/>
            <person name="Chapman S.B."/>
            <person name="Chen Z."/>
            <person name="Dunbar C."/>
            <person name="Freedman E."/>
            <person name="Gearin G."/>
            <person name="Gellesch M."/>
            <person name="Goldberg J."/>
            <person name="Griggs A."/>
            <person name="Gujja S."/>
            <person name="Heiman D."/>
            <person name="Howarth C."/>
            <person name="Larson L."/>
            <person name="Lui A."/>
            <person name="MacDonald P.J.P."/>
            <person name="Montmayeur A."/>
            <person name="Murphy C."/>
            <person name="Neiman D."/>
            <person name="Pearson M."/>
            <person name="Priest M."/>
            <person name="Roberts A."/>
            <person name="Saif S."/>
            <person name="Shea T."/>
            <person name="Shenoy N."/>
            <person name="Sisk P."/>
            <person name="Stolte C."/>
            <person name="Sykes S."/>
            <person name="Wortman J."/>
            <person name="Nusbaum C."/>
            <person name="Birren B."/>
        </authorList>
    </citation>
    <scope>NUCLEOTIDE SEQUENCE [LARGE SCALE GENOMIC DNA]</scope>
    <source>
        <strain evidence="4 5">WAL-18680</strain>
    </source>
</reference>
<proteinExistence type="inferred from homology"/>
<protein>
    <recommendedName>
        <fullName evidence="6">Aldose 1-epimerase</fullName>
    </recommendedName>
</protein>
<dbReference type="GO" id="GO:0004034">
    <property type="term" value="F:aldose 1-epimerase activity"/>
    <property type="evidence" value="ECO:0007669"/>
    <property type="project" value="TreeGrafter"/>
</dbReference>
<dbReference type="AlphaFoldDB" id="G5ILW4"/>
<dbReference type="CDD" id="cd09019">
    <property type="entry name" value="galactose_mutarotase_like"/>
    <property type="match status" value="1"/>
</dbReference>
<comment type="similarity">
    <text evidence="1">Belongs to the aldose epimerase family.</text>
</comment>
<evidence type="ECO:0000313" key="5">
    <source>
        <dbReference type="Proteomes" id="UP000005384"/>
    </source>
</evidence>
<dbReference type="Pfam" id="PF01263">
    <property type="entry name" value="Aldose_epim"/>
    <property type="match status" value="1"/>
</dbReference>
<keyword evidence="2" id="KW-0413">Isomerase</keyword>
<dbReference type="Proteomes" id="UP000005384">
    <property type="component" value="Unassembled WGS sequence"/>
</dbReference>
<keyword evidence="5" id="KW-1185">Reference proteome</keyword>